<evidence type="ECO:0000313" key="14">
    <source>
        <dbReference type="Proteomes" id="UP001151699"/>
    </source>
</evidence>
<keyword evidence="14" id="KW-1185">Reference proteome</keyword>
<comment type="cofactor">
    <cofactor evidence="1">
        <name>Cu cation</name>
        <dbReference type="ChEBI" id="CHEBI:23378"/>
    </cofactor>
</comment>
<dbReference type="GO" id="GO:0004784">
    <property type="term" value="F:superoxide dismutase activity"/>
    <property type="evidence" value="ECO:0007669"/>
    <property type="project" value="UniProtKB-EC"/>
</dbReference>
<dbReference type="InterPro" id="IPR024134">
    <property type="entry name" value="SOD_Cu/Zn_/chaperone"/>
</dbReference>
<evidence type="ECO:0000256" key="2">
    <source>
        <dbReference type="ARBA" id="ARBA00001947"/>
    </source>
</evidence>
<dbReference type="PROSITE" id="PS00087">
    <property type="entry name" value="SOD_CU_ZN_1"/>
    <property type="match status" value="1"/>
</dbReference>
<dbReference type="OrthoDB" id="2015551at2759"/>
<proteinExistence type="inferred from homology"/>
<keyword evidence="8" id="KW-0560">Oxidoreductase</keyword>
<feature type="domain" description="Superoxide dismutase copper/zinc binding" evidence="12">
    <location>
        <begin position="74"/>
        <end position="209"/>
    </location>
</feature>
<evidence type="ECO:0000256" key="7">
    <source>
        <dbReference type="ARBA" id="ARBA00022862"/>
    </source>
</evidence>
<evidence type="ECO:0000256" key="10">
    <source>
        <dbReference type="ARBA" id="ARBA00023157"/>
    </source>
</evidence>
<accession>A0A9Q0MQK2</accession>
<keyword evidence="6" id="KW-0862">Zinc</keyword>
<evidence type="ECO:0000256" key="3">
    <source>
        <dbReference type="ARBA" id="ARBA00010457"/>
    </source>
</evidence>
<comment type="cofactor">
    <cofactor evidence="2">
        <name>Zn(2+)</name>
        <dbReference type="ChEBI" id="CHEBI:29105"/>
    </cofactor>
</comment>
<dbReference type="PROSITE" id="PS00332">
    <property type="entry name" value="SOD_CU_ZN_2"/>
    <property type="match status" value="1"/>
</dbReference>
<feature type="non-terminal residue" evidence="13">
    <location>
        <position position="1"/>
    </location>
</feature>
<evidence type="ECO:0000259" key="12">
    <source>
        <dbReference type="Pfam" id="PF00080"/>
    </source>
</evidence>
<keyword evidence="5" id="KW-0479">Metal-binding</keyword>
<sequence length="212" mass="22818">NTIQSSATRSFKKINNFYTEFQLGMSSLIQKFLRLFVAFNCLSYGFTVQRNWWRCQISENKPVEAIAFINGTSIKGTVTFVQASCLLPVTIQVSLTGLTQGDHGFHVHEKGDISGGCTSMLAHYNPDSLNHGGQTDKIRHEGDLGNIQANANGVSSMTIIDSYITLSGPRTIIGRGIVVHNNRDDLGKGGSADSLTTGNSGARVACAVIGYA</sequence>
<reference evidence="13" key="1">
    <citation type="submission" date="2022-07" db="EMBL/GenBank/DDBJ databases">
        <authorList>
            <person name="Trinca V."/>
            <person name="Uliana J.V.C."/>
            <person name="Torres T.T."/>
            <person name="Ward R.J."/>
            <person name="Monesi N."/>
        </authorList>
    </citation>
    <scope>NUCLEOTIDE SEQUENCE</scope>
    <source>
        <strain evidence="13">HSMRA1968</strain>
        <tissue evidence="13">Whole embryos</tissue>
    </source>
</reference>
<dbReference type="InterPro" id="IPR001424">
    <property type="entry name" value="SOD_Cu_Zn_dom"/>
</dbReference>
<dbReference type="FunFam" id="2.60.40.200:FF:000003">
    <property type="entry name" value="Superoxide dismutase [Cu-Zn], chloroplastic"/>
    <property type="match status" value="1"/>
</dbReference>
<dbReference type="Gene3D" id="2.60.40.200">
    <property type="entry name" value="Superoxide dismutase, copper/zinc binding domain"/>
    <property type="match status" value="1"/>
</dbReference>
<evidence type="ECO:0000256" key="1">
    <source>
        <dbReference type="ARBA" id="ARBA00001935"/>
    </source>
</evidence>
<comment type="caution">
    <text evidence="13">The sequence shown here is derived from an EMBL/GenBank/DDBJ whole genome shotgun (WGS) entry which is preliminary data.</text>
</comment>
<evidence type="ECO:0000256" key="4">
    <source>
        <dbReference type="ARBA" id="ARBA00012682"/>
    </source>
</evidence>
<organism evidence="13 14">
    <name type="scientific">Pseudolycoriella hygida</name>
    <dbReference type="NCBI Taxonomy" id="35572"/>
    <lineage>
        <taxon>Eukaryota</taxon>
        <taxon>Metazoa</taxon>
        <taxon>Ecdysozoa</taxon>
        <taxon>Arthropoda</taxon>
        <taxon>Hexapoda</taxon>
        <taxon>Insecta</taxon>
        <taxon>Pterygota</taxon>
        <taxon>Neoptera</taxon>
        <taxon>Endopterygota</taxon>
        <taxon>Diptera</taxon>
        <taxon>Nematocera</taxon>
        <taxon>Sciaroidea</taxon>
        <taxon>Sciaridae</taxon>
        <taxon>Pseudolycoriella</taxon>
    </lineage>
</organism>
<evidence type="ECO:0000256" key="11">
    <source>
        <dbReference type="ARBA" id="ARBA00049204"/>
    </source>
</evidence>
<evidence type="ECO:0000256" key="9">
    <source>
        <dbReference type="ARBA" id="ARBA00023008"/>
    </source>
</evidence>
<keyword evidence="7" id="KW-0049">Antioxidant</keyword>
<dbReference type="PANTHER" id="PTHR10003">
    <property type="entry name" value="SUPEROXIDE DISMUTASE CU-ZN -RELATED"/>
    <property type="match status" value="1"/>
</dbReference>
<evidence type="ECO:0000256" key="6">
    <source>
        <dbReference type="ARBA" id="ARBA00022833"/>
    </source>
</evidence>
<protein>
    <recommendedName>
        <fullName evidence="4">superoxide dismutase</fullName>
        <ecNumber evidence="4">1.15.1.1</ecNumber>
    </recommendedName>
</protein>
<dbReference type="SUPFAM" id="SSF49329">
    <property type="entry name" value="Cu,Zn superoxide dismutase-like"/>
    <property type="match status" value="1"/>
</dbReference>
<keyword evidence="9" id="KW-0186">Copper</keyword>
<comment type="similarity">
    <text evidence="3">Belongs to the Cu-Zn superoxide dismutase family.</text>
</comment>
<dbReference type="InterPro" id="IPR036423">
    <property type="entry name" value="SOD-like_Cu/Zn_dom_sf"/>
</dbReference>
<gene>
    <name evidence="13" type="primary">Sod3_1</name>
    <name evidence="13" type="ORF">Bhyg_13742</name>
</gene>
<dbReference type="EC" id="1.15.1.1" evidence="4"/>
<dbReference type="Proteomes" id="UP001151699">
    <property type="component" value="Chromosome C"/>
</dbReference>
<dbReference type="AlphaFoldDB" id="A0A9Q0MQK2"/>
<dbReference type="InterPro" id="IPR018152">
    <property type="entry name" value="SOD_Cu/Zn_BS"/>
</dbReference>
<dbReference type="EMBL" id="WJQU01000004">
    <property type="protein sequence ID" value="KAJ6635159.1"/>
    <property type="molecule type" value="Genomic_DNA"/>
</dbReference>
<comment type="catalytic activity">
    <reaction evidence="11">
        <text>2 superoxide + 2 H(+) = H2O2 + O2</text>
        <dbReference type="Rhea" id="RHEA:20696"/>
        <dbReference type="ChEBI" id="CHEBI:15378"/>
        <dbReference type="ChEBI" id="CHEBI:15379"/>
        <dbReference type="ChEBI" id="CHEBI:16240"/>
        <dbReference type="ChEBI" id="CHEBI:18421"/>
        <dbReference type="EC" id="1.15.1.1"/>
    </reaction>
</comment>
<evidence type="ECO:0000256" key="5">
    <source>
        <dbReference type="ARBA" id="ARBA00022723"/>
    </source>
</evidence>
<name>A0A9Q0MQK2_9DIPT</name>
<dbReference type="CDD" id="cd00305">
    <property type="entry name" value="Cu-Zn_Superoxide_Dismutase"/>
    <property type="match status" value="1"/>
</dbReference>
<dbReference type="PRINTS" id="PR00068">
    <property type="entry name" value="CUZNDISMTASE"/>
</dbReference>
<evidence type="ECO:0000313" key="13">
    <source>
        <dbReference type="EMBL" id="KAJ6635159.1"/>
    </source>
</evidence>
<keyword evidence="10" id="KW-1015">Disulfide bond</keyword>
<dbReference type="GO" id="GO:0005507">
    <property type="term" value="F:copper ion binding"/>
    <property type="evidence" value="ECO:0007669"/>
    <property type="project" value="InterPro"/>
</dbReference>
<evidence type="ECO:0000256" key="8">
    <source>
        <dbReference type="ARBA" id="ARBA00023002"/>
    </source>
</evidence>
<dbReference type="Pfam" id="PF00080">
    <property type="entry name" value="Sod_Cu"/>
    <property type="match status" value="1"/>
</dbReference>